<dbReference type="Proteomes" id="UP000007110">
    <property type="component" value="Unassembled WGS sequence"/>
</dbReference>
<dbReference type="Pfam" id="PF07690">
    <property type="entry name" value="MFS_1"/>
    <property type="match status" value="1"/>
</dbReference>
<feature type="transmembrane region" description="Helical" evidence="2">
    <location>
        <begin position="478"/>
        <end position="494"/>
    </location>
</feature>
<dbReference type="RefSeq" id="XP_030839121.1">
    <property type="nucleotide sequence ID" value="XM_030983261.1"/>
</dbReference>
<feature type="region of interest" description="Disordered" evidence="1">
    <location>
        <begin position="240"/>
        <end position="264"/>
    </location>
</feature>
<dbReference type="SUPFAM" id="SSF103473">
    <property type="entry name" value="MFS general substrate transporter"/>
    <property type="match status" value="1"/>
</dbReference>
<evidence type="ECO:0008006" key="5">
    <source>
        <dbReference type="Google" id="ProtNLM"/>
    </source>
</evidence>
<keyword evidence="2" id="KW-0472">Membrane</keyword>
<dbReference type="GeneID" id="764142"/>
<dbReference type="Gene3D" id="1.20.1250.20">
    <property type="entry name" value="MFS general substrate transporter like domains"/>
    <property type="match status" value="1"/>
</dbReference>
<accession>A0A7M7NNC0</accession>
<feature type="transmembrane region" description="Helical" evidence="2">
    <location>
        <begin position="426"/>
        <end position="443"/>
    </location>
</feature>
<dbReference type="InterPro" id="IPR011701">
    <property type="entry name" value="MFS"/>
</dbReference>
<name>A0A7M7NNC0_STRPU</name>
<feature type="transmembrane region" description="Helical" evidence="2">
    <location>
        <begin position="96"/>
        <end position="113"/>
    </location>
</feature>
<feature type="transmembrane region" description="Helical" evidence="2">
    <location>
        <begin position="134"/>
        <end position="152"/>
    </location>
</feature>
<feature type="transmembrane region" description="Helical" evidence="2">
    <location>
        <begin position="74"/>
        <end position="90"/>
    </location>
</feature>
<protein>
    <recommendedName>
        <fullName evidence="5">Major facilitator superfamily (MFS) profile domain-containing protein</fullName>
    </recommendedName>
</protein>
<feature type="transmembrane region" description="Helical" evidence="2">
    <location>
        <begin position="358"/>
        <end position="382"/>
    </location>
</feature>
<evidence type="ECO:0000256" key="2">
    <source>
        <dbReference type="SAM" id="Phobius"/>
    </source>
</evidence>
<dbReference type="PANTHER" id="PTHR11360">
    <property type="entry name" value="MONOCARBOXYLATE TRANSPORTER"/>
    <property type="match status" value="1"/>
</dbReference>
<dbReference type="GO" id="GO:0022857">
    <property type="term" value="F:transmembrane transporter activity"/>
    <property type="evidence" value="ECO:0007669"/>
    <property type="project" value="InterPro"/>
</dbReference>
<keyword evidence="4" id="KW-1185">Reference proteome</keyword>
<keyword evidence="2" id="KW-1133">Transmembrane helix</keyword>
<dbReference type="EnsemblMetazoa" id="XM_030983261">
    <property type="protein sequence ID" value="XP_030839121"/>
    <property type="gene ID" value="LOC764142"/>
</dbReference>
<evidence type="ECO:0000313" key="4">
    <source>
        <dbReference type="Proteomes" id="UP000007110"/>
    </source>
</evidence>
<feature type="transmembrane region" description="Helical" evidence="2">
    <location>
        <begin position="394"/>
        <end position="414"/>
    </location>
</feature>
<keyword evidence="2" id="KW-0812">Transmembrane</keyword>
<dbReference type="AlphaFoldDB" id="A0A7M7NNC0"/>
<feature type="transmembrane region" description="Helical" evidence="2">
    <location>
        <begin position="449"/>
        <end position="466"/>
    </location>
</feature>
<dbReference type="InterPro" id="IPR036259">
    <property type="entry name" value="MFS_trans_sf"/>
</dbReference>
<reference evidence="3" key="2">
    <citation type="submission" date="2021-01" db="UniProtKB">
        <authorList>
            <consortium name="EnsemblMetazoa"/>
        </authorList>
    </citation>
    <scope>IDENTIFICATION</scope>
</reference>
<feature type="transmembrane region" description="Helical" evidence="2">
    <location>
        <begin position="514"/>
        <end position="536"/>
    </location>
</feature>
<feature type="transmembrane region" description="Helical" evidence="2">
    <location>
        <begin position="164"/>
        <end position="183"/>
    </location>
</feature>
<proteinExistence type="predicted"/>
<evidence type="ECO:0000313" key="3">
    <source>
        <dbReference type="EnsemblMetazoa" id="XP_030839121"/>
    </source>
</evidence>
<dbReference type="PANTHER" id="PTHR11360:SF172">
    <property type="entry name" value="MAJOR FACILITATOR SUPERFAMILY (MFS) PROFILE DOMAIN-CONTAINING PROTEIN"/>
    <property type="match status" value="1"/>
</dbReference>
<feature type="transmembrane region" description="Helical" evidence="2">
    <location>
        <begin position="47"/>
        <end position="67"/>
    </location>
</feature>
<evidence type="ECO:0000256" key="1">
    <source>
        <dbReference type="SAM" id="MobiDB-lite"/>
    </source>
</evidence>
<sequence length="550" mass="60353">MHACIFGGCWFLCLPHGIKPSRRSVLLFMHLMKWNPISFNYIKTSWMGSMAWGVAAMFSPFSALMFLRWGHRPIALLGVLCCSVGLLVTSFLSNLWYMYVSFGFVFAAGTNMLNNPAFHLTALHFPGKKGVRPFAFVNLSGGVAILAGAPLIDVCIKSLGWRITYAIFSGILFVVCLPLCYFYKIPSASHSNLNEEEMKYTDCKPDGASNSTKDIGHGHGLVQSSSFVCLAKETCEHDAENERELENETETTTRTSHQYKQLAERDETSSSGVRTCFCNHQRRHVDSKPKHPSSQCELEDLSCAQGKTAYPDVGSSSIGVVEDSDRPRDAMEVNDCVFEAVDESCLDRKCAFMKVPGLWMATFGTMTTSAASVFNVINLVSYMQLIGLNDRTSVLLIMGIGLAEMFGRIVYFLIGSSLPVAGMTTMSAVNLAGAALSLCLALIPRLETIITYIIVAGIARGIFYTINLPSCLELFKGLDSAVVIAWMMVGNGFGGLLSSTCGGLSVDITGSYKVAFFTCAGLYFTSFLIFGSLRLWPRMFIKDKFTTPRN</sequence>
<dbReference type="InterPro" id="IPR050327">
    <property type="entry name" value="Proton-linked_MCT"/>
</dbReference>
<organism evidence="3 4">
    <name type="scientific">Strongylocentrotus purpuratus</name>
    <name type="common">Purple sea urchin</name>
    <dbReference type="NCBI Taxonomy" id="7668"/>
    <lineage>
        <taxon>Eukaryota</taxon>
        <taxon>Metazoa</taxon>
        <taxon>Echinodermata</taxon>
        <taxon>Eleutherozoa</taxon>
        <taxon>Echinozoa</taxon>
        <taxon>Echinoidea</taxon>
        <taxon>Euechinoidea</taxon>
        <taxon>Echinacea</taxon>
        <taxon>Camarodonta</taxon>
        <taxon>Echinidea</taxon>
        <taxon>Strongylocentrotidae</taxon>
        <taxon>Strongylocentrotus</taxon>
    </lineage>
</organism>
<reference evidence="4" key="1">
    <citation type="submission" date="2015-02" db="EMBL/GenBank/DDBJ databases">
        <title>Genome sequencing for Strongylocentrotus purpuratus.</title>
        <authorList>
            <person name="Murali S."/>
            <person name="Liu Y."/>
            <person name="Vee V."/>
            <person name="English A."/>
            <person name="Wang M."/>
            <person name="Skinner E."/>
            <person name="Han Y."/>
            <person name="Muzny D.M."/>
            <person name="Worley K.C."/>
            <person name="Gibbs R.A."/>
        </authorList>
    </citation>
    <scope>NUCLEOTIDE SEQUENCE</scope>
</reference>